<evidence type="ECO:0000313" key="1">
    <source>
        <dbReference type="EMBL" id="KAG9391389.1"/>
    </source>
</evidence>
<evidence type="ECO:0000313" key="2">
    <source>
        <dbReference type="Proteomes" id="UP000717585"/>
    </source>
</evidence>
<gene>
    <name evidence="1" type="ORF">J8273_6149</name>
</gene>
<dbReference type="EMBL" id="JAHDYR010000053">
    <property type="protein sequence ID" value="KAG9391389.1"/>
    <property type="molecule type" value="Genomic_DNA"/>
</dbReference>
<name>A0A8J6DY21_9EUKA</name>
<dbReference type="AlphaFoldDB" id="A0A8J6DY21"/>
<accession>A0A8J6DY21</accession>
<proteinExistence type="predicted"/>
<dbReference type="OrthoDB" id="8068875at2759"/>
<dbReference type="Proteomes" id="UP000717585">
    <property type="component" value="Unassembled WGS sequence"/>
</dbReference>
<comment type="caution">
    <text evidence="1">The sequence shown here is derived from an EMBL/GenBank/DDBJ whole genome shotgun (WGS) entry which is preliminary data.</text>
</comment>
<sequence>MKVMIDEMDGDGIDRKEGLKAAYRLSIAATSSIPGNIPSLLLQAYARQFREEMSPIVGIETNFASLSVNSLETVLSKIPPLIGNSQLLLDRARSILTDGAPLSMNIELADGDDLPVALHTLLQGTLWACLMGAGANPDLEDRLSISREHCMAESKVLWFLCRKFFFSWSVAEKDSEYVCGERFNDTYRMYMGRLFMAFTCPCNGFIRLLMPRALEVYSDGSTYIARTPKGLWGWGLNDCFQLGFTSGRRPLTNPTRLTFPTCPKLTEYETSLPPWRKEALVLKLLIQASRTLILTPVGPFMTGPMFGHAPVALGDPRKFNRLPVPSGFVPDQVIWRQETIVLSSQNRQVIVGDKG</sequence>
<reference evidence="1" key="1">
    <citation type="submission" date="2021-05" db="EMBL/GenBank/DDBJ databases">
        <title>A free-living protist that lacks canonical eukaryotic 1 DNA replication and segregation systems.</title>
        <authorList>
            <person name="Salas-Leiva D.E."/>
            <person name="Tromer E.C."/>
            <person name="Curtis B.A."/>
            <person name="Jerlstrom-Hultqvist J."/>
            <person name="Kolisko M."/>
            <person name="Yi Z."/>
            <person name="Salas-Leiva J.S."/>
            <person name="Gallot-Lavallee L."/>
            <person name="Kops G.J.P.L."/>
            <person name="Archibald J.M."/>
            <person name="Simpson A.G.B."/>
            <person name="Roger A.J."/>
        </authorList>
    </citation>
    <scope>NUCLEOTIDE SEQUENCE</scope>
    <source>
        <strain evidence="1">BICM</strain>
    </source>
</reference>
<keyword evidence="2" id="KW-1185">Reference proteome</keyword>
<protein>
    <submittedName>
        <fullName evidence="1">Uncharacterized protein</fullName>
    </submittedName>
</protein>
<organism evidence="1 2">
    <name type="scientific">Carpediemonas membranifera</name>
    <dbReference type="NCBI Taxonomy" id="201153"/>
    <lineage>
        <taxon>Eukaryota</taxon>
        <taxon>Metamonada</taxon>
        <taxon>Carpediemonas-like organisms</taxon>
        <taxon>Carpediemonas</taxon>
    </lineage>
</organism>